<keyword evidence="2" id="KW-0472">Membrane</keyword>
<protein>
    <submittedName>
        <fullName evidence="3">Uncharacterized protein</fullName>
    </submittedName>
</protein>
<gene>
    <name evidence="3" type="ORF">ACFSDA_07390</name>
</gene>
<feature type="transmembrane region" description="Helical" evidence="2">
    <location>
        <begin position="50"/>
        <end position="70"/>
    </location>
</feature>
<name>A0ABW4PVQ4_9MICO</name>
<sequence length="559" mass="58394">MTSPYARTLPPLRDLPAPPRLPLEDPELVPPAQIMLDSRRELTLRLLRAAWVPALLLVALWLVLWCLFVLGSAPTMWTLSLLFGLAEPLLLSQTVAALGFSRGALGLSVLLVPLLAPLLSLATLPLAAWRVAALDPAAQLSEQVFQRAVASRISSTLLAPVLAVIALTAVLGAVGGPIPWNGLGAGPLMAVCLALLAVQATGAGLRRWLGAPRLLGVSPVGELRRTALIGQDPGARREAAAQLLASDRRHLPPTPGSEADGAGLTRAGMLRALVAIGGASRRWFWPALLAGGWLTFSVADLVLTFSGLAATELTAVPSPLGPVQAAVMLPVALLTALALAPVPGLAARLVEGRRGAVSDLRTYEDWSHRARVNPWESGLVAVGGWLGAGVVAAGIAVATTILAVTGLHSAMTWSGAVVLLLLAVPMAGLTVAAALRRDARTVLYGPAGRYTRRATPFRLVAPSRGTRAQRAADPAVRAEMRRRIAAEGGDPFGLRDLDAEAGDRLWVDDSQPGARAAEVRPGDVEQGLLPDFGGEGSPFSAPGEDAYEIPETVTRLPRP</sequence>
<keyword evidence="4" id="KW-1185">Reference proteome</keyword>
<evidence type="ECO:0000256" key="1">
    <source>
        <dbReference type="SAM" id="MobiDB-lite"/>
    </source>
</evidence>
<feature type="transmembrane region" description="Helical" evidence="2">
    <location>
        <begin position="410"/>
        <end position="435"/>
    </location>
</feature>
<feature type="region of interest" description="Disordered" evidence="1">
    <location>
        <begin position="513"/>
        <end position="559"/>
    </location>
</feature>
<feature type="transmembrane region" description="Helical" evidence="2">
    <location>
        <begin position="184"/>
        <end position="205"/>
    </location>
</feature>
<dbReference type="EMBL" id="JBHUFL010000002">
    <property type="protein sequence ID" value="MFD1834898.1"/>
    <property type="molecule type" value="Genomic_DNA"/>
</dbReference>
<feature type="transmembrane region" description="Helical" evidence="2">
    <location>
        <begin position="77"/>
        <end position="98"/>
    </location>
</feature>
<evidence type="ECO:0000256" key="2">
    <source>
        <dbReference type="SAM" id="Phobius"/>
    </source>
</evidence>
<evidence type="ECO:0000313" key="4">
    <source>
        <dbReference type="Proteomes" id="UP001597280"/>
    </source>
</evidence>
<comment type="caution">
    <text evidence="3">The sequence shown here is derived from an EMBL/GenBank/DDBJ whole genome shotgun (WGS) entry which is preliminary data.</text>
</comment>
<feature type="transmembrane region" description="Helical" evidence="2">
    <location>
        <begin position="325"/>
        <end position="346"/>
    </location>
</feature>
<proteinExistence type="predicted"/>
<accession>A0ABW4PVQ4</accession>
<keyword evidence="2" id="KW-0812">Transmembrane</keyword>
<dbReference type="RefSeq" id="WP_343904122.1">
    <property type="nucleotide sequence ID" value="NZ_BAAAIS010000002.1"/>
</dbReference>
<dbReference type="Proteomes" id="UP001597280">
    <property type="component" value="Unassembled WGS sequence"/>
</dbReference>
<keyword evidence="2" id="KW-1133">Transmembrane helix</keyword>
<feature type="transmembrane region" description="Helical" evidence="2">
    <location>
        <begin position="283"/>
        <end position="305"/>
    </location>
</feature>
<evidence type="ECO:0000313" key="3">
    <source>
        <dbReference type="EMBL" id="MFD1834898.1"/>
    </source>
</evidence>
<feature type="transmembrane region" description="Helical" evidence="2">
    <location>
        <begin position="157"/>
        <end position="178"/>
    </location>
</feature>
<organism evidence="3 4">
    <name type="scientific">Brachybacterium rhamnosum</name>
    <dbReference type="NCBI Taxonomy" id="173361"/>
    <lineage>
        <taxon>Bacteria</taxon>
        <taxon>Bacillati</taxon>
        <taxon>Actinomycetota</taxon>
        <taxon>Actinomycetes</taxon>
        <taxon>Micrococcales</taxon>
        <taxon>Dermabacteraceae</taxon>
        <taxon>Brachybacterium</taxon>
    </lineage>
</organism>
<feature type="transmembrane region" description="Helical" evidence="2">
    <location>
        <begin position="379"/>
        <end position="404"/>
    </location>
</feature>
<feature type="transmembrane region" description="Helical" evidence="2">
    <location>
        <begin position="104"/>
        <end position="129"/>
    </location>
</feature>
<reference evidence="4" key="1">
    <citation type="journal article" date="2019" name="Int. J. Syst. Evol. Microbiol.">
        <title>The Global Catalogue of Microorganisms (GCM) 10K type strain sequencing project: providing services to taxonomists for standard genome sequencing and annotation.</title>
        <authorList>
            <consortium name="The Broad Institute Genomics Platform"/>
            <consortium name="The Broad Institute Genome Sequencing Center for Infectious Disease"/>
            <person name="Wu L."/>
            <person name="Ma J."/>
        </authorList>
    </citation>
    <scope>NUCLEOTIDE SEQUENCE [LARGE SCALE GENOMIC DNA]</scope>
    <source>
        <strain evidence="4">JCM 11650</strain>
    </source>
</reference>